<evidence type="ECO:0000259" key="5">
    <source>
        <dbReference type="PROSITE" id="PS51918"/>
    </source>
</evidence>
<dbReference type="NCBIfam" id="TIGR04085">
    <property type="entry name" value="rSAM_more_4Fe4S"/>
    <property type="match status" value="1"/>
</dbReference>
<evidence type="ECO:0000313" key="7">
    <source>
        <dbReference type="Proteomes" id="UP001230220"/>
    </source>
</evidence>
<dbReference type="CDD" id="cd01335">
    <property type="entry name" value="Radical_SAM"/>
    <property type="match status" value="1"/>
</dbReference>
<dbReference type="PANTHER" id="PTHR11228">
    <property type="entry name" value="RADICAL SAM DOMAIN PROTEIN"/>
    <property type="match status" value="1"/>
</dbReference>
<keyword evidence="1" id="KW-0949">S-adenosyl-L-methionine</keyword>
<evidence type="ECO:0000313" key="6">
    <source>
        <dbReference type="EMBL" id="MDQ0361536.1"/>
    </source>
</evidence>
<dbReference type="EMBL" id="JAUSUR010000004">
    <property type="protein sequence ID" value="MDQ0361536.1"/>
    <property type="molecule type" value="Genomic_DNA"/>
</dbReference>
<dbReference type="Pfam" id="PF04055">
    <property type="entry name" value="Radical_SAM"/>
    <property type="match status" value="1"/>
</dbReference>
<accession>A0ABU0E492</accession>
<sequence>MPNLSKRIYYEIESKCNLQCIHCSDLLKSSKRKQISSSDLLKFHEIAVKKGIETCIITGGEPTLHNDFFTLVSELSKVTKVIITTNGTTLSIDDLKSMVIGNDNVMVQISLDGSTQETFEKIRGKNTYVKVEKLLKDIVKYEIANKVGISMTIMNENIQEVSKMISFCKDNGFSYVYFPVLLPVGNAKKSWKQIAPPIKKQVSIENEIIQNIIENKSITEISSNRIEQIISKINSCGESDCINELTIKITPGGYIYPCPISDEDGYYMGHINDVKQSSDIDNLIKEFNEYKVQEEINYLKLDECRDCSVYKYCKGRFCANCRMSGEKCDKIIKYNCSILKSHLENAIKELNG</sequence>
<organism evidence="6 7">
    <name type="scientific">Breznakia pachnodae</name>
    <dbReference type="NCBI Taxonomy" id="265178"/>
    <lineage>
        <taxon>Bacteria</taxon>
        <taxon>Bacillati</taxon>
        <taxon>Bacillota</taxon>
        <taxon>Erysipelotrichia</taxon>
        <taxon>Erysipelotrichales</taxon>
        <taxon>Erysipelotrichaceae</taxon>
        <taxon>Breznakia</taxon>
    </lineage>
</organism>
<keyword evidence="7" id="KW-1185">Reference proteome</keyword>
<evidence type="ECO:0000256" key="4">
    <source>
        <dbReference type="ARBA" id="ARBA00023014"/>
    </source>
</evidence>
<proteinExistence type="predicted"/>
<dbReference type="SMART" id="SM00729">
    <property type="entry name" value="Elp3"/>
    <property type="match status" value="1"/>
</dbReference>
<reference evidence="6 7" key="1">
    <citation type="submission" date="2023-07" db="EMBL/GenBank/DDBJ databases">
        <title>Genomic Encyclopedia of Type Strains, Phase IV (KMG-IV): sequencing the most valuable type-strain genomes for metagenomic binning, comparative biology and taxonomic classification.</title>
        <authorList>
            <person name="Goeker M."/>
        </authorList>
    </citation>
    <scope>NUCLEOTIDE SEQUENCE [LARGE SCALE GENOMIC DNA]</scope>
    <source>
        <strain evidence="6 7">DSM 16784</strain>
    </source>
</reference>
<feature type="domain" description="Radical SAM core" evidence="5">
    <location>
        <begin position="2"/>
        <end position="219"/>
    </location>
</feature>
<dbReference type="InterPro" id="IPR007197">
    <property type="entry name" value="rSAM"/>
</dbReference>
<evidence type="ECO:0000256" key="2">
    <source>
        <dbReference type="ARBA" id="ARBA00022723"/>
    </source>
</evidence>
<dbReference type="InterPro" id="IPR006638">
    <property type="entry name" value="Elp3/MiaA/NifB-like_rSAM"/>
</dbReference>
<dbReference type="InterPro" id="IPR050377">
    <property type="entry name" value="Radical_SAM_PqqE_MftC-like"/>
</dbReference>
<evidence type="ECO:0000256" key="1">
    <source>
        <dbReference type="ARBA" id="ARBA00022691"/>
    </source>
</evidence>
<keyword evidence="3" id="KW-0408">Iron</keyword>
<dbReference type="SFLD" id="SFLDG01386">
    <property type="entry name" value="main_SPASM_domain-containing"/>
    <property type="match status" value="1"/>
</dbReference>
<dbReference type="SFLD" id="SFLDG01067">
    <property type="entry name" value="SPASM/twitch_domain_containing"/>
    <property type="match status" value="1"/>
</dbReference>
<dbReference type="SFLD" id="SFLDS00029">
    <property type="entry name" value="Radical_SAM"/>
    <property type="match status" value="1"/>
</dbReference>
<dbReference type="InterPro" id="IPR023885">
    <property type="entry name" value="4Fe4S-binding_SPASM_dom"/>
</dbReference>
<name>A0ABU0E492_9FIRM</name>
<dbReference type="InterPro" id="IPR013785">
    <property type="entry name" value="Aldolase_TIM"/>
</dbReference>
<gene>
    <name evidence="6" type="ORF">J2S15_002286</name>
</gene>
<dbReference type="PROSITE" id="PS51918">
    <property type="entry name" value="RADICAL_SAM"/>
    <property type="match status" value="1"/>
</dbReference>
<dbReference type="InterPro" id="IPR058240">
    <property type="entry name" value="rSAM_sf"/>
</dbReference>
<dbReference type="RefSeq" id="WP_307408353.1">
    <property type="nucleotide sequence ID" value="NZ_JAUSUR010000004.1"/>
</dbReference>
<keyword evidence="4" id="KW-0411">Iron-sulfur</keyword>
<keyword evidence="2" id="KW-0479">Metal-binding</keyword>
<dbReference type="Gene3D" id="3.20.20.70">
    <property type="entry name" value="Aldolase class I"/>
    <property type="match status" value="1"/>
</dbReference>
<protein>
    <submittedName>
        <fullName evidence="6">Radical SAM protein with 4Fe4S-binding SPASM domain</fullName>
    </submittedName>
</protein>
<dbReference type="SUPFAM" id="SSF102114">
    <property type="entry name" value="Radical SAM enzymes"/>
    <property type="match status" value="1"/>
</dbReference>
<evidence type="ECO:0000256" key="3">
    <source>
        <dbReference type="ARBA" id="ARBA00023004"/>
    </source>
</evidence>
<dbReference type="Proteomes" id="UP001230220">
    <property type="component" value="Unassembled WGS sequence"/>
</dbReference>
<dbReference type="PANTHER" id="PTHR11228:SF7">
    <property type="entry name" value="PQQA PEPTIDE CYCLASE"/>
    <property type="match status" value="1"/>
</dbReference>
<comment type="caution">
    <text evidence="6">The sequence shown here is derived from an EMBL/GenBank/DDBJ whole genome shotgun (WGS) entry which is preliminary data.</text>
</comment>